<evidence type="ECO:0000313" key="2">
    <source>
        <dbReference type="Proteomes" id="UP001519460"/>
    </source>
</evidence>
<evidence type="ECO:0000313" key="1">
    <source>
        <dbReference type="EMBL" id="KAK7494377.1"/>
    </source>
</evidence>
<protein>
    <submittedName>
        <fullName evidence="1">Uncharacterized protein</fullName>
    </submittedName>
</protein>
<keyword evidence="2" id="KW-1185">Reference proteome</keyword>
<dbReference type="AlphaFoldDB" id="A0ABD0L4X8"/>
<gene>
    <name evidence="1" type="ORF">BaRGS_00014269</name>
</gene>
<organism evidence="1 2">
    <name type="scientific">Batillaria attramentaria</name>
    <dbReference type="NCBI Taxonomy" id="370345"/>
    <lineage>
        <taxon>Eukaryota</taxon>
        <taxon>Metazoa</taxon>
        <taxon>Spiralia</taxon>
        <taxon>Lophotrochozoa</taxon>
        <taxon>Mollusca</taxon>
        <taxon>Gastropoda</taxon>
        <taxon>Caenogastropoda</taxon>
        <taxon>Sorbeoconcha</taxon>
        <taxon>Cerithioidea</taxon>
        <taxon>Batillariidae</taxon>
        <taxon>Batillaria</taxon>
    </lineage>
</organism>
<dbReference type="Proteomes" id="UP001519460">
    <property type="component" value="Unassembled WGS sequence"/>
</dbReference>
<name>A0ABD0L4X8_9CAEN</name>
<sequence length="143" mass="16306">MRSTLVDGSAETLRFALQATPRNAVPDSVRQDFAVTWPIDQRIPSFARERKSRLFEASSACRAFRTDPTEKIWYLNAARSLATLLTVQVECSFVTVFPPSSFTQRAFGVDLTEEIWYARRLGHIVDSSGFFGSNERDTYRFLI</sequence>
<proteinExistence type="predicted"/>
<reference evidence="1 2" key="1">
    <citation type="journal article" date="2023" name="Sci. Data">
        <title>Genome assembly of the Korean intertidal mud-creeper Batillaria attramentaria.</title>
        <authorList>
            <person name="Patra A.K."/>
            <person name="Ho P.T."/>
            <person name="Jun S."/>
            <person name="Lee S.J."/>
            <person name="Kim Y."/>
            <person name="Won Y.J."/>
        </authorList>
    </citation>
    <scope>NUCLEOTIDE SEQUENCE [LARGE SCALE GENOMIC DNA]</scope>
    <source>
        <strain evidence="1">Wonlab-2016</strain>
    </source>
</reference>
<comment type="caution">
    <text evidence="1">The sequence shown here is derived from an EMBL/GenBank/DDBJ whole genome shotgun (WGS) entry which is preliminary data.</text>
</comment>
<dbReference type="EMBL" id="JACVVK020000083">
    <property type="protein sequence ID" value="KAK7494377.1"/>
    <property type="molecule type" value="Genomic_DNA"/>
</dbReference>
<accession>A0ABD0L4X8</accession>